<reference evidence="7 8" key="1">
    <citation type="submission" date="2014-04" db="EMBL/GenBank/DDBJ databases">
        <authorList>
            <consortium name="DOE Joint Genome Institute"/>
            <person name="Kuo A."/>
            <person name="Tarkka M."/>
            <person name="Buscot F."/>
            <person name="Kohler A."/>
            <person name="Nagy L.G."/>
            <person name="Floudas D."/>
            <person name="Copeland A."/>
            <person name="Barry K.W."/>
            <person name="Cichocki N."/>
            <person name="Veneault-Fourrey C."/>
            <person name="LaButti K."/>
            <person name="Lindquist E.A."/>
            <person name="Lipzen A."/>
            <person name="Lundell T."/>
            <person name="Morin E."/>
            <person name="Murat C."/>
            <person name="Sun H."/>
            <person name="Tunlid A."/>
            <person name="Henrissat B."/>
            <person name="Grigoriev I.V."/>
            <person name="Hibbett D.S."/>
            <person name="Martin F."/>
            <person name="Nordberg H.P."/>
            <person name="Cantor M.N."/>
            <person name="Hua S.X."/>
        </authorList>
    </citation>
    <scope>NUCLEOTIDE SEQUENCE [LARGE SCALE GENOMIC DNA]</scope>
    <source>
        <strain evidence="7 8">F 1598</strain>
    </source>
</reference>
<dbReference type="STRING" id="765440.A0A0C3F532"/>
<dbReference type="PANTHER" id="PTHR10159">
    <property type="entry name" value="DUAL SPECIFICITY PROTEIN PHOSPHATASE"/>
    <property type="match status" value="1"/>
</dbReference>
<dbReference type="EC" id="3.1.3.48" evidence="2"/>
<dbReference type="PROSITE" id="PS00383">
    <property type="entry name" value="TYR_PHOSPHATASE_1"/>
    <property type="match status" value="1"/>
</dbReference>
<keyword evidence="3" id="KW-0378">Hydrolase</keyword>
<sequence length="183" mass="21277">MDEDYFERRNLRIACTQKSSWEDFLPQASEILPRLYLSDMYTATNLITLSRLGITHVVSVVMDPWYRYPSDIQHMCLPIHDHPTSNIGDYLDSCIAWIRNALDKDENSRVMVHCMWGMSRSASVVIAYMMATQRMTLLKSLMYVKGKRRIVRPNRGFLGQLICYETKLNSRERLEGKVAVMAC</sequence>
<dbReference type="InParanoid" id="A0A0C3F532"/>
<evidence type="ECO:0000259" key="6">
    <source>
        <dbReference type="PROSITE" id="PS50056"/>
    </source>
</evidence>
<dbReference type="InterPro" id="IPR029021">
    <property type="entry name" value="Prot-tyrosine_phosphatase-like"/>
</dbReference>
<dbReference type="Pfam" id="PF00782">
    <property type="entry name" value="DSPc"/>
    <property type="match status" value="1"/>
</dbReference>
<dbReference type="Gene3D" id="3.90.190.10">
    <property type="entry name" value="Protein tyrosine phosphatase superfamily"/>
    <property type="match status" value="1"/>
</dbReference>
<dbReference type="SUPFAM" id="SSF52799">
    <property type="entry name" value="(Phosphotyrosine protein) phosphatases II"/>
    <property type="match status" value="1"/>
</dbReference>
<feature type="domain" description="Tyrosine-protein phosphatase" evidence="5">
    <location>
        <begin position="27"/>
        <end position="170"/>
    </location>
</feature>
<dbReference type="GO" id="GO:0043409">
    <property type="term" value="P:negative regulation of MAPK cascade"/>
    <property type="evidence" value="ECO:0007669"/>
    <property type="project" value="TreeGrafter"/>
</dbReference>
<evidence type="ECO:0000256" key="2">
    <source>
        <dbReference type="ARBA" id="ARBA00013064"/>
    </source>
</evidence>
<evidence type="ECO:0000313" key="7">
    <source>
        <dbReference type="EMBL" id="KIM75094.1"/>
    </source>
</evidence>
<dbReference type="InterPro" id="IPR020422">
    <property type="entry name" value="TYR_PHOSPHATASE_DUAL_dom"/>
</dbReference>
<evidence type="ECO:0000313" key="8">
    <source>
        <dbReference type="Proteomes" id="UP000054166"/>
    </source>
</evidence>
<gene>
    <name evidence="7" type="ORF">PILCRDRAFT_92288</name>
</gene>
<keyword evidence="4" id="KW-0904">Protein phosphatase</keyword>
<accession>A0A0C3F532</accession>
<feature type="domain" description="Tyrosine specific protein phosphatases" evidence="6">
    <location>
        <begin position="92"/>
        <end position="148"/>
    </location>
</feature>
<evidence type="ECO:0000259" key="5">
    <source>
        <dbReference type="PROSITE" id="PS50054"/>
    </source>
</evidence>
<dbReference type="PROSITE" id="PS50054">
    <property type="entry name" value="TYR_PHOSPHATASE_DUAL"/>
    <property type="match status" value="1"/>
</dbReference>
<reference evidence="8" key="2">
    <citation type="submission" date="2015-01" db="EMBL/GenBank/DDBJ databases">
        <title>Evolutionary Origins and Diversification of the Mycorrhizal Mutualists.</title>
        <authorList>
            <consortium name="DOE Joint Genome Institute"/>
            <consortium name="Mycorrhizal Genomics Consortium"/>
            <person name="Kohler A."/>
            <person name="Kuo A."/>
            <person name="Nagy L.G."/>
            <person name="Floudas D."/>
            <person name="Copeland A."/>
            <person name="Barry K.W."/>
            <person name="Cichocki N."/>
            <person name="Veneault-Fourrey C."/>
            <person name="LaButti K."/>
            <person name="Lindquist E.A."/>
            <person name="Lipzen A."/>
            <person name="Lundell T."/>
            <person name="Morin E."/>
            <person name="Murat C."/>
            <person name="Riley R."/>
            <person name="Ohm R."/>
            <person name="Sun H."/>
            <person name="Tunlid A."/>
            <person name="Henrissat B."/>
            <person name="Grigoriev I.V."/>
            <person name="Hibbett D.S."/>
            <person name="Martin F."/>
        </authorList>
    </citation>
    <scope>NUCLEOTIDE SEQUENCE [LARGE SCALE GENOMIC DNA]</scope>
    <source>
        <strain evidence="8">F 1598</strain>
    </source>
</reference>
<dbReference type="Proteomes" id="UP000054166">
    <property type="component" value="Unassembled WGS sequence"/>
</dbReference>
<evidence type="ECO:0000256" key="3">
    <source>
        <dbReference type="ARBA" id="ARBA00022801"/>
    </source>
</evidence>
<dbReference type="InterPro" id="IPR000340">
    <property type="entry name" value="Dual-sp_phosphatase_cat-dom"/>
</dbReference>
<keyword evidence="8" id="KW-1185">Reference proteome</keyword>
<dbReference type="HOGENOM" id="CLU_027074_9_1_1"/>
<evidence type="ECO:0000256" key="4">
    <source>
        <dbReference type="ARBA" id="ARBA00022912"/>
    </source>
</evidence>
<dbReference type="EMBL" id="KN833051">
    <property type="protein sequence ID" value="KIM75094.1"/>
    <property type="molecule type" value="Genomic_DNA"/>
</dbReference>
<dbReference type="SMART" id="SM00195">
    <property type="entry name" value="DSPc"/>
    <property type="match status" value="1"/>
</dbReference>
<dbReference type="AlphaFoldDB" id="A0A0C3F532"/>
<protein>
    <recommendedName>
        <fullName evidence="2">protein-tyrosine-phosphatase</fullName>
        <ecNumber evidence="2">3.1.3.48</ecNumber>
    </recommendedName>
</protein>
<organism evidence="7 8">
    <name type="scientific">Piloderma croceum (strain F 1598)</name>
    <dbReference type="NCBI Taxonomy" id="765440"/>
    <lineage>
        <taxon>Eukaryota</taxon>
        <taxon>Fungi</taxon>
        <taxon>Dikarya</taxon>
        <taxon>Basidiomycota</taxon>
        <taxon>Agaricomycotina</taxon>
        <taxon>Agaricomycetes</taxon>
        <taxon>Agaricomycetidae</taxon>
        <taxon>Atheliales</taxon>
        <taxon>Atheliaceae</taxon>
        <taxon>Piloderma</taxon>
    </lineage>
</organism>
<dbReference type="InterPro" id="IPR016130">
    <property type="entry name" value="Tyr_Pase_AS"/>
</dbReference>
<comment type="similarity">
    <text evidence="1">Belongs to the protein-tyrosine phosphatase family. Non-receptor class dual specificity subfamily.</text>
</comment>
<dbReference type="CDD" id="cd14498">
    <property type="entry name" value="DSP"/>
    <property type="match status" value="1"/>
</dbReference>
<dbReference type="InterPro" id="IPR000387">
    <property type="entry name" value="Tyr_Pase_dom"/>
</dbReference>
<proteinExistence type="inferred from homology"/>
<dbReference type="OrthoDB" id="2017893at2759"/>
<dbReference type="PANTHER" id="PTHR10159:SF529">
    <property type="entry name" value="TYROSINE-PROTEIN PHOSPHATASE DOMAIN-CONTAINING PROTEIN"/>
    <property type="match status" value="1"/>
</dbReference>
<dbReference type="PROSITE" id="PS50056">
    <property type="entry name" value="TYR_PHOSPHATASE_2"/>
    <property type="match status" value="1"/>
</dbReference>
<dbReference type="PRINTS" id="PR01908">
    <property type="entry name" value="ADSPHPHTASE"/>
</dbReference>
<dbReference type="GO" id="GO:0005737">
    <property type="term" value="C:cytoplasm"/>
    <property type="evidence" value="ECO:0007669"/>
    <property type="project" value="TreeGrafter"/>
</dbReference>
<dbReference type="GO" id="GO:0004725">
    <property type="term" value="F:protein tyrosine phosphatase activity"/>
    <property type="evidence" value="ECO:0007669"/>
    <property type="project" value="UniProtKB-EC"/>
</dbReference>
<name>A0A0C3F532_PILCF</name>
<evidence type="ECO:0000256" key="1">
    <source>
        <dbReference type="ARBA" id="ARBA00008601"/>
    </source>
</evidence>